<dbReference type="PANTHER" id="PTHR31752:SF18">
    <property type="entry name" value="AUXIN EFFLUX CARRIER COMPONENT 1"/>
    <property type="match status" value="1"/>
</dbReference>
<dbReference type="Pfam" id="PF03547">
    <property type="entry name" value="Mem_trans"/>
    <property type="match status" value="1"/>
</dbReference>
<organism evidence="9 10">
    <name type="scientific">Anaeramoeba flamelloides</name>
    <dbReference type="NCBI Taxonomy" id="1746091"/>
    <lineage>
        <taxon>Eukaryota</taxon>
        <taxon>Metamonada</taxon>
        <taxon>Anaeramoebidae</taxon>
        <taxon>Anaeramoeba</taxon>
    </lineage>
</organism>
<dbReference type="Proteomes" id="UP001146793">
    <property type="component" value="Unassembled WGS sequence"/>
</dbReference>
<dbReference type="InterPro" id="IPR004776">
    <property type="entry name" value="Mem_transp_PIN-like"/>
</dbReference>
<evidence type="ECO:0000313" key="10">
    <source>
        <dbReference type="Proteomes" id="UP001146793"/>
    </source>
</evidence>
<feature type="transmembrane region" description="Helical" evidence="8">
    <location>
        <begin position="66"/>
        <end position="87"/>
    </location>
</feature>
<keyword evidence="5 8" id="KW-1133">Transmembrane helix</keyword>
<keyword evidence="4 8" id="KW-0812">Transmembrane</keyword>
<protein>
    <submittedName>
        <fullName evidence="9">Auxin efflux carrier component 1b-related</fullName>
    </submittedName>
</protein>
<keyword evidence="6 8" id="KW-0472">Membrane</keyword>
<evidence type="ECO:0000256" key="8">
    <source>
        <dbReference type="SAM" id="Phobius"/>
    </source>
</evidence>
<evidence type="ECO:0000313" key="9">
    <source>
        <dbReference type="EMBL" id="KAJ3439796.1"/>
    </source>
</evidence>
<comment type="caution">
    <text evidence="9">The sequence shown here is derived from an EMBL/GenBank/DDBJ whole genome shotgun (WGS) entry which is preliminary data.</text>
</comment>
<evidence type="ECO:0000256" key="5">
    <source>
        <dbReference type="ARBA" id="ARBA00022989"/>
    </source>
</evidence>
<evidence type="ECO:0000256" key="3">
    <source>
        <dbReference type="ARBA" id="ARBA00022448"/>
    </source>
</evidence>
<evidence type="ECO:0000256" key="4">
    <source>
        <dbReference type="ARBA" id="ARBA00022692"/>
    </source>
</evidence>
<gene>
    <name evidence="9" type="ORF">M0812_15836</name>
</gene>
<dbReference type="InterPro" id="IPR051107">
    <property type="entry name" value="Auxin_Efflux_Carrier"/>
</dbReference>
<feature type="compositionally biased region" description="Polar residues" evidence="7">
    <location>
        <begin position="202"/>
        <end position="218"/>
    </location>
</feature>
<evidence type="ECO:0000256" key="7">
    <source>
        <dbReference type="SAM" id="MobiDB-lite"/>
    </source>
</evidence>
<evidence type="ECO:0000256" key="2">
    <source>
        <dbReference type="ARBA" id="ARBA00009177"/>
    </source>
</evidence>
<name>A0AAV7ZFX1_9EUKA</name>
<feature type="transmembrane region" description="Helical" evidence="8">
    <location>
        <begin position="130"/>
        <end position="150"/>
    </location>
</feature>
<sequence length="397" mass="44738">MGSIYISLTETGVAMLLTIIVGFIYAKKALKDPQVVINHLNRFVFMFALPSLLFKSFIKTDLENVNWAYANAFIAGHIASMIIIYIFYKCLVCYGIKKYSFIVLFFLFEWPNFIIFGNPILTSIDPSYEIYPVLASISNFIRFPFVFFVLEKEKVERMKKELESKIKTNKECENKAPINPNTSGLESQPIFNQKDQNDFDNIDSSSDQPNGSNKSINGEHSLHESNTDKSETLDLENFSIWKEVGIRLLKNVNLWAIFLGIIYMLTGLPVPKVLLLFVEPLASCTVPVSLFAIGIFICGKRVISCSKREALFAFTARHFLFPAMMLLIARIFGLGGDIGMTVPVLSTVPLALITFTLTHIYGLGVEICSTTIVLGTCLILPITLFWVFVTKQIPFFS</sequence>
<feature type="transmembrane region" description="Helical" evidence="8">
    <location>
        <begin position="310"/>
        <end position="332"/>
    </location>
</feature>
<dbReference type="AlphaFoldDB" id="A0AAV7ZFX1"/>
<dbReference type="GO" id="GO:0016020">
    <property type="term" value="C:membrane"/>
    <property type="evidence" value="ECO:0007669"/>
    <property type="project" value="UniProtKB-SubCell"/>
</dbReference>
<dbReference type="EMBL" id="JANTQA010000032">
    <property type="protein sequence ID" value="KAJ3439796.1"/>
    <property type="molecule type" value="Genomic_DNA"/>
</dbReference>
<feature type="transmembrane region" description="Helical" evidence="8">
    <location>
        <begin position="35"/>
        <end position="54"/>
    </location>
</feature>
<feature type="transmembrane region" description="Helical" evidence="8">
    <location>
        <begin position="99"/>
        <end position="118"/>
    </location>
</feature>
<comment type="similarity">
    <text evidence="2">Belongs to the auxin efflux carrier (TC 2.A.69.1) family.</text>
</comment>
<dbReference type="PANTHER" id="PTHR31752">
    <property type="entry name" value="AUXIN EFFLUX CARRIER COMPONENT 1B-RELATED"/>
    <property type="match status" value="1"/>
</dbReference>
<feature type="transmembrane region" description="Helical" evidence="8">
    <location>
        <begin position="367"/>
        <end position="389"/>
    </location>
</feature>
<feature type="transmembrane region" description="Helical" evidence="8">
    <location>
        <begin position="338"/>
        <end position="360"/>
    </location>
</feature>
<accession>A0AAV7ZFX1</accession>
<proteinExistence type="inferred from homology"/>
<feature type="transmembrane region" description="Helical" evidence="8">
    <location>
        <begin position="6"/>
        <end position="26"/>
    </location>
</feature>
<evidence type="ECO:0000256" key="6">
    <source>
        <dbReference type="ARBA" id="ARBA00023136"/>
    </source>
</evidence>
<feature type="transmembrane region" description="Helical" evidence="8">
    <location>
        <begin position="276"/>
        <end position="298"/>
    </location>
</feature>
<feature type="transmembrane region" description="Helical" evidence="8">
    <location>
        <begin position="252"/>
        <end position="270"/>
    </location>
</feature>
<reference evidence="9" key="1">
    <citation type="submission" date="2022-08" db="EMBL/GenBank/DDBJ databases">
        <title>Novel sulphate-reducing endosymbionts in the free-living metamonad Anaeramoeba.</title>
        <authorList>
            <person name="Jerlstrom-Hultqvist J."/>
            <person name="Cepicka I."/>
            <person name="Gallot-Lavallee L."/>
            <person name="Salas-Leiva D."/>
            <person name="Curtis B.A."/>
            <person name="Zahonova K."/>
            <person name="Pipaliya S."/>
            <person name="Dacks J."/>
            <person name="Roger A.J."/>
        </authorList>
    </citation>
    <scope>NUCLEOTIDE SEQUENCE</scope>
    <source>
        <strain evidence="9">Busselton2</strain>
    </source>
</reference>
<comment type="subcellular location">
    <subcellularLocation>
        <location evidence="1">Membrane</location>
        <topology evidence="1">Multi-pass membrane protein</topology>
    </subcellularLocation>
</comment>
<keyword evidence="3" id="KW-0813">Transport</keyword>
<dbReference type="GO" id="GO:0055085">
    <property type="term" value="P:transmembrane transport"/>
    <property type="evidence" value="ECO:0007669"/>
    <property type="project" value="InterPro"/>
</dbReference>
<evidence type="ECO:0000256" key="1">
    <source>
        <dbReference type="ARBA" id="ARBA00004141"/>
    </source>
</evidence>
<feature type="region of interest" description="Disordered" evidence="7">
    <location>
        <begin position="201"/>
        <end position="228"/>
    </location>
</feature>